<evidence type="ECO:0000313" key="6">
    <source>
        <dbReference type="Proteomes" id="UP000463138"/>
    </source>
</evidence>
<gene>
    <name evidence="5" type="ORF">DT594_10165</name>
</gene>
<dbReference type="Pfam" id="PF12833">
    <property type="entry name" value="HTH_18"/>
    <property type="match status" value="1"/>
</dbReference>
<sequence>MLSQQLWLSPSVHPVYARLICAELRRRGFTTEQIIADTRLSWDTLHHNNRFLSFDQMHRLALHALELSQCPWLGIEVGQHTDVSAHGTAGYASIAAPNVGLAIATLHRYSSLRQNIAVFEIESGTTSALVLDEKLILPALREYLLGHFTTAMLRLLETATGLPLYDQITLHWPMPETPWSEAYTHIAARVVFNSQQLRIVLPDDYFQTPCLAADPDAERLALRDCENQLQRLLRGGSLSERIKQRLLACQEGYPTLEQMAREEHMAPRTLIRHLNDEGVRYQTLLDDVRCDLACWLLAQTEMSIEAVAERLGYLDPTNFSRTFRRWLGVTPRGFRQQARVRSGEFDATPSPHL</sequence>
<protein>
    <submittedName>
        <fullName evidence="5">AraC family transcriptional regulator</fullName>
    </submittedName>
</protein>
<dbReference type="EMBL" id="QOVF01000002">
    <property type="protein sequence ID" value="KAA0695190.1"/>
    <property type="molecule type" value="Genomic_DNA"/>
</dbReference>
<dbReference type="Pfam" id="PF12625">
    <property type="entry name" value="Arabinose_bd"/>
    <property type="match status" value="1"/>
</dbReference>
<dbReference type="PRINTS" id="PR00032">
    <property type="entry name" value="HTHARAC"/>
</dbReference>
<dbReference type="InterPro" id="IPR009057">
    <property type="entry name" value="Homeodomain-like_sf"/>
</dbReference>
<accession>A0A7V7KVP4</accession>
<reference evidence="5 6" key="1">
    <citation type="submission" date="2018-07" db="EMBL/GenBank/DDBJ databases">
        <title>Pseudomonas laoshanensis sp. nov., isolated from soil.</title>
        <authorList>
            <person name="Sun J."/>
            <person name="Yu L."/>
            <person name="Wang M."/>
            <person name="Zhang C."/>
        </authorList>
    </citation>
    <scope>NUCLEOTIDE SEQUENCE [LARGE SCALE GENOMIC DNA]</scope>
    <source>
        <strain evidence="5 6">Y22</strain>
    </source>
</reference>
<evidence type="ECO:0000256" key="3">
    <source>
        <dbReference type="ARBA" id="ARBA00023163"/>
    </source>
</evidence>
<evidence type="ECO:0000256" key="2">
    <source>
        <dbReference type="ARBA" id="ARBA00023125"/>
    </source>
</evidence>
<dbReference type="GO" id="GO:0005829">
    <property type="term" value="C:cytosol"/>
    <property type="evidence" value="ECO:0007669"/>
    <property type="project" value="TreeGrafter"/>
</dbReference>
<dbReference type="InterPro" id="IPR032687">
    <property type="entry name" value="AraC-type_N"/>
</dbReference>
<keyword evidence="2" id="KW-0238">DNA-binding</keyword>
<dbReference type="AlphaFoldDB" id="A0A7V7KVP4"/>
<dbReference type="InterPro" id="IPR018060">
    <property type="entry name" value="HTH_AraC"/>
</dbReference>
<evidence type="ECO:0000259" key="4">
    <source>
        <dbReference type="PROSITE" id="PS01124"/>
    </source>
</evidence>
<dbReference type="Gene3D" id="1.10.10.60">
    <property type="entry name" value="Homeodomain-like"/>
    <property type="match status" value="1"/>
</dbReference>
<dbReference type="SUPFAM" id="SSF46689">
    <property type="entry name" value="Homeodomain-like"/>
    <property type="match status" value="1"/>
</dbReference>
<dbReference type="InterPro" id="IPR020449">
    <property type="entry name" value="Tscrpt_reg_AraC-type_HTH"/>
</dbReference>
<dbReference type="PROSITE" id="PS01124">
    <property type="entry name" value="HTH_ARAC_FAMILY_2"/>
    <property type="match status" value="1"/>
</dbReference>
<dbReference type="RefSeq" id="WP_149332550.1">
    <property type="nucleotide sequence ID" value="NZ_QOVF01000002.1"/>
</dbReference>
<evidence type="ECO:0000256" key="1">
    <source>
        <dbReference type="ARBA" id="ARBA00023015"/>
    </source>
</evidence>
<name>A0A7V7KVP4_9GAMM</name>
<feature type="domain" description="HTH araC/xylS-type" evidence="4">
    <location>
        <begin position="240"/>
        <end position="337"/>
    </location>
</feature>
<dbReference type="PANTHER" id="PTHR47894:SF1">
    <property type="entry name" value="HTH-TYPE TRANSCRIPTIONAL REGULATOR VQSM"/>
    <property type="match status" value="1"/>
</dbReference>
<keyword evidence="1" id="KW-0805">Transcription regulation</keyword>
<comment type="caution">
    <text evidence="5">The sequence shown here is derived from an EMBL/GenBank/DDBJ whole genome shotgun (WGS) entry which is preliminary data.</text>
</comment>
<dbReference type="SMART" id="SM00342">
    <property type="entry name" value="HTH_ARAC"/>
    <property type="match status" value="1"/>
</dbReference>
<dbReference type="PANTHER" id="PTHR47894">
    <property type="entry name" value="HTH-TYPE TRANSCRIPTIONAL REGULATOR GADX"/>
    <property type="match status" value="1"/>
</dbReference>
<dbReference type="GO" id="GO:0003700">
    <property type="term" value="F:DNA-binding transcription factor activity"/>
    <property type="evidence" value="ECO:0007669"/>
    <property type="project" value="InterPro"/>
</dbReference>
<dbReference type="GO" id="GO:0000976">
    <property type="term" value="F:transcription cis-regulatory region binding"/>
    <property type="evidence" value="ECO:0007669"/>
    <property type="project" value="TreeGrafter"/>
</dbReference>
<organism evidence="5 6">
    <name type="scientific">Halopseudomonas laoshanensis</name>
    <dbReference type="NCBI Taxonomy" id="2268758"/>
    <lineage>
        <taxon>Bacteria</taxon>
        <taxon>Pseudomonadati</taxon>
        <taxon>Pseudomonadota</taxon>
        <taxon>Gammaproteobacteria</taxon>
        <taxon>Pseudomonadales</taxon>
        <taxon>Pseudomonadaceae</taxon>
        <taxon>Halopseudomonas</taxon>
    </lineage>
</organism>
<evidence type="ECO:0000313" key="5">
    <source>
        <dbReference type="EMBL" id="KAA0695190.1"/>
    </source>
</evidence>
<keyword evidence="3" id="KW-0804">Transcription</keyword>
<proteinExistence type="predicted"/>
<keyword evidence="6" id="KW-1185">Reference proteome</keyword>
<dbReference type="Proteomes" id="UP000463138">
    <property type="component" value="Unassembled WGS sequence"/>
</dbReference>
<dbReference type="OrthoDB" id="5582699at2"/>